<dbReference type="PROSITE" id="PS51311">
    <property type="entry name" value="SCGB"/>
    <property type="match status" value="1"/>
</dbReference>
<reference evidence="4 5" key="2">
    <citation type="journal article" date="2018" name="Annu Rev Anim Biosci">
        <title>Bat Biology, Genomes, and the Bat1K Project: To Generate Chromosome-Level Genomes for All Living Bat Species.</title>
        <authorList>
            <person name="Teeling E.C."/>
            <person name="Vernes S.C."/>
            <person name="Davalos L.M."/>
            <person name="Ray D.A."/>
            <person name="Gilbert M.T.P."/>
            <person name="Myers E."/>
        </authorList>
    </citation>
    <scope>NUCLEOTIDE SEQUENCE</scope>
</reference>
<dbReference type="PROSITE" id="PS51257">
    <property type="entry name" value="PROKAR_LIPOPROTEIN"/>
    <property type="match status" value="1"/>
</dbReference>
<dbReference type="PANTHER" id="PTHR14037">
    <property type="entry name" value="MAMMAGLOBIN-RELATED"/>
    <property type="match status" value="1"/>
</dbReference>
<dbReference type="Pfam" id="PF01099">
    <property type="entry name" value="Uteroglobin"/>
    <property type="match status" value="1"/>
</dbReference>
<dbReference type="InParanoid" id="A0A671FFA0"/>
<evidence type="ECO:0008006" key="6">
    <source>
        <dbReference type="Google" id="ProtNLM"/>
    </source>
</evidence>
<dbReference type="InterPro" id="IPR016126">
    <property type="entry name" value="Secretoglobin"/>
</dbReference>
<dbReference type="CDD" id="cd00633">
    <property type="entry name" value="Secretoglobin"/>
    <property type="match status" value="1"/>
</dbReference>
<evidence type="ECO:0000256" key="2">
    <source>
        <dbReference type="ARBA" id="ARBA00022525"/>
    </source>
</evidence>
<name>A0A671FFA0_RHIFE</name>
<dbReference type="GO" id="GO:0005615">
    <property type="term" value="C:extracellular space"/>
    <property type="evidence" value="ECO:0007669"/>
    <property type="project" value="TreeGrafter"/>
</dbReference>
<feature type="chain" id="PRO_5025510397" description="Secretoglobin family 2A member 2" evidence="3">
    <location>
        <begin position="19"/>
        <end position="93"/>
    </location>
</feature>
<dbReference type="InterPro" id="IPR035960">
    <property type="entry name" value="Secretoglobin_sf"/>
</dbReference>
<evidence type="ECO:0000256" key="1">
    <source>
        <dbReference type="ARBA" id="ARBA00004613"/>
    </source>
</evidence>
<keyword evidence="3" id="KW-0732">Signal</keyword>
<reference evidence="4 5" key="1">
    <citation type="journal article" date="2015" name="Annu Rev Anim Biosci">
        <title>The Genome 10K Project: a way forward.</title>
        <authorList>
            <person name="Koepfli K.P."/>
            <person name="Paten B."/>
            <person name="O'Brien S.J."/>
            <person name="Koepfli K.P."/>
            <person name="Paten B."/>
            <person name="Antunes A."/>
            <person name="Belov K."/>
            <person name="Bustamante C."/>
            <person name="Castoe T.A."/>
            <person name="Clawson H."/>
            <person name="Crawford A.J."/>
            <person name="Diekhans M."/>
            <person name="Distel D."/>
            <person name="Durbin R."/>
            <person name="Earl D."/>
            <person name="Fujita M.K."/>
            <person name="Gamble T."/>
            <person name="Georges A."/>
            <person name="Gemmell N."/>
            <person name="Gilbert M.T."/>
            <person name="Graves J.M."/>
            <person name="Green R.E."/>
            <person name="Hickey G."/>
            <person name="Jarvis E.D."/>
            <person name="Johnson W."/>
            <person name="Komissarov A."/>
            <person name="Korf I."/>
            <person name="Kuhn R."/>
            <person name="Larkin D.M."/>
            <person name="Lewin H."/>
            <person name="Lopez J.V."/>
            <person name="Ma J."/>
            <person name="Marques-Bonet T."/>
            <person name="Miller W."/>
            <person name="Murphy R."/>
            <person name="Pevzner P."/>
            <person name="Shapiro B."/>
            <person name="Steiner C."/>
            <person name="Tamazian G."/>
            <person name="Venkatesh B."/>
            <person name="Wang J."/>
            <person name="Wayne R."/>
            <person name="Wiley E."/>
            <person name="Yang H."/>
            <person name="Zhang G."/>
            <person name="Haussler D."/>
            <person name="Ryder O."/>
            <person name="O'Brien S.J."/>
        </authorList>
    </citation>
    <scope>NUCLEOTIDE SEQUENCE</scope>
</reference>
<dbReference type="OMA" id="LPLYCFA"/>
<dbReference type="Proteomes" id="UP000472240">
    <property type="component" value="Chromosome 11"/>
</dbReference>
<proteinExistence type="predicted"/>
<keyword evidence="5" id="KW-1185">Reference proteome</keyword>
<evidence type="ECO:0000256" key="3">
    <source>
        <dbReference type="SAM" id="SignalP"/>
    </source>
</evidence>
<sequence>MKLLTVLMLIALPFSCFAGSGCPLLEKVIHDTISPEVGVDQYLTEQQPFISGETTAKALTLLKQCFLDQDDETLENIQVMMETIYSSVWCAAY</sequence>
<dbReference type="PANTHER" id="PTHR14037:SF4">
    <property type="entry name" value="MAMMAGLOBIN-B"/>
    <property type="match status" value="1"/>
</dbReference>
<evidence type="ECO:0000313" key="5">
    <source>
        <dbReference type="Proteomes" id="UP000472240"/>
    </source>
</evidence>
<reference evidence="5" key="3">
    <citation type="submission" date="2018-12" db="EMBL/GenBank/DDBJ databases">
        <title>G10K-VGP greater horseshoe bat female genome, primary haplotype.</title>
        <authorList>
            <person name="Teeling E."/>
            <person name="Myers G."/>
            <person name="Vernes S."/>
            <person name="Pippel M."/>
            <person name="Winkler S."/>
            <person name="Fedrigo O."/>
            <person name="Rhie A."/>
            <person name="Koren S."/>
            <person name="Phillippy A."/>
            <person name="Lewin H."/>
            <person name="Damas J."/>
            <person name="Howe K."/>
            <person name="Mountcastle J."/>
            <person name="Jarvis E.D."/>
        </authorList>
    </citation>
    <scope>NUCLEOTIDE SEQUENCE [LARGE SCALE GENOMIC DNA]</scope>
</reference>
<reference evidence="4" key="5">
    <citation type="submission" date="2025-09" db="UniProtKB">
        <authorList>
            <consortium name="Ensembl"/>
        </authorList>
    </citation>
    <scope>IDENTIFICATION</scope>
</reference>
<organism evidence="4 5">
    <name type="scientific">Rhinolophus ferrumequinum</name>
    <name type="common">Greater horseshoe bat</name>
    <dbReference type="NCBI Taxonomy" id="59479"/>
    <lineage>
        <taxon>Eukaryota</taxon>
        <taxon>Metazoa</taxon>
        <taxon>Chordata</taxon>
        <taxon>Craniata</taxon>
        <taxon>Vertebrata</taxon>
        <taxon>Euteleostomi</taxon>
        <taxon>Mammalia</taxon>
        <taxon>Eutheria</taxon>
        <taxon>Laurasiatheria</taxon>
        <taxon>Chiroptera</taxon>
        <taxon>Yinpterochiroptera</taxon>
        <taxon>Rhinolophoidea</taxon>
        <taxon>Rhinolophidae</taxon>
        <taxon>Rhinolophinae</taxon>
        <taxon>Rhinolophus</taxon>
    </lineage>
</organism>
<accession>A0A671FFA0</accession>
<dbReference type="FunCoup" id="A0A671FFA0">
    <property type="interactions" value="2"/>
</dbReference>
<dbReference type="GeneTree" id="ENSGT00390000013802"/>
<dbReference type="AlphaFoldDB" id="A0A671FFA0"/>
<dbReference type="Ensembl" id="ENSRFET00010024455.1">
    <property type="protein sequence ID" value="ENSRFEP00010022464.1"/>
    <property type="gene ID" value="ENSRFEG00010015100.1"/>
</dbReference>
<reference evidence="4" key="4">
    <citation type="submission" date="2025-08" db="UniProtKB">
        <authorList>
            <consortium name="Ensembl"/>
        </authorList>
    </citation>
    <scope>IDENTIFICATION</scope>
</reference>
<feature type="signal peptide" evidence="3">
    <location>
        <begin position="1"/>
        <end position="18"/>
    </location>
</feature>
<protein>
    <recommendedName>
        <fullName evidence="6">Secretoglobin family 2A member 2</fullName>
    </recommendedName>
</protein>
<evidence type="ECO:0000313" key="4">
    <source>
        <dbReference type="Ensembl" id="ENSRFEP00010022464.1"/>
    </source>
</evidence>
<keyword evidence="2" id="KW-0964">Secreted</keyword>
<dbReference type="GO" id="GO:0030521">
    <property type="term" value="P:androgen receptor signaling pathway"/>
    <property type="evidence" value="ECO:0007669"/>
    <property type="project" value="TreeGrafter"/>
</dbReference>
<dbReference type="SUPFAM" id="SSF48201">
    <property type="entry name" value="Uteroglobin-like"/>
    <property type="match status" value="1"/>
</dbReference>
<comment type="subcellular location">
    <subcellularLocation>
        <location evidence="1">Secreted</location>
    </subcellularLocation>
</comment>